<proteinExistence type="predicted"/>
<dbReference type="PANTHER" id="PTHR32170">
    <property type="entry name" value="PROTEASOME ACTIVATOR COMPLEX SUBUNIT 4"/>
    <property type="match status" value="1"/>
</dbReference>
<dbReference type="InterPro" id="IPR055455">
    <property type="entry name" value="HEAT_PSME4"/>
</dbReference>
<feature type="region of interest" description="Disordered" evidence="1">
    <location>
        <begin position="719"/>
        <end position="746"/>
    </location>
</feature>
<dbReference type="KEGG" id="dci:103518960"/>
<feature type="domain" description="Proteasome activator complex subunit 4-like HEAT repeat-like" evidence="3">
    <location>
        <begin position="666"/>
        <end position="888"/>
    </location>
</feature>
<gene>
    <name evidence="5" type="primary">LOC103518960</name>
</gene>
<evidence type="ECO:0000259" key="2">
    <source>
        <dbReference type="Pfam" id="PF16507"/>
    </source>
</evidence>
<dbReference type="RefSeq" id="XP_026686408.1">
    <property type="nucleotide sequence ID" value="XM_026830607.1"/>
</dbReference>
<dbReference type="InterPro" id="IPR032430">
    <property type="entry name" value="Blm10_mid"/>
</dbReference>
<dbReference type="InterPro" id="IPR035309">
    <property type="entry name" value="PSME4"/>
</dbReference>
<dbReference type="AlphaFoldDB" id="A0A3Q0JH44"/>
<protein>
    <submittedName>
        <fullName evidence="5">Proteasome activator complex subunit 4-like</fullName>
    </submittedName>
</protein>
<organism evidence="4 5">
    <name type="scientific">Diaphorina citri</name>
    <name type="common">Asian citrus psyllid</name>
    <dbReference type="NCBI Taxonomy" id="121845"/>
    <lineage>
        <taxon>Eukaryota</taxon>
        <taxon>Metazoa</taxon>
        <taxon>Ecdysozoa</taxon>
        <taxon>Arthropoda</taxon>
        <taxon>Hexapoda</taxon>
        <taxon>Insecta</taxon>
        <taxon>Pterygota</taxon>
        <taxon>Neoptera</taxon>
        <taxon>Paraneoptera</taxon>
        <taxon>Hemiptera</taxon>
        <taxon>Sternorrhyncha</taxon>
        <taxon>Psylloidea</taxon>
        <taxon>Psyllidae</taxon>
        <taxon>Diaphorininae</taxon>
        <taxon>Diaphorina</taxon>
    </lineage>
</organism>
<dbReference type="PaxDb" id="121845-A0A3Q0JH44"/>
<evidence type="ECO:0000313" key="5">
    <source>
        <dbReference type="RefSeq" id="XP_026686408.1"/>
    </source>
</evidence>
<keyword evidence="4" id="KW-1185">Reference proteome</keyword>
<sequence>MDSSSETSSVATVASENEEMVIEPIPPIEPDVLGRQQVLGFKPQREIIYSKYLPYADKIDDESLEKLAEIKANLGKAVVLQEMRPGWEIWTGRLMKYIRLYGFKFSKEDHIAFVKLVYELLTIPGLEPYLVVKFSNVLHSLLKKRTLLPPGSLELPWRPLFDLIERTLSNNGISLGMYRYTVCLESSLEKLCQVARYYYPVSATSEMLALWRPLMCVHDSQAMIDVIENFHWFLPLQMEPSEVGEGYGLWFDELMLLWDKCNNAVAWEEQLSWLMARLAIKTVGICDWERHMSSMFTRFLRSFSLPVTYNQIASSKADKISTSAMSSWIVANLGGGSSCQDHLDQLMKAIESYFHPANIGRYCQRLKQLLSKLPYNFVNRLHQIWDYLTLNRFSTRDEYEKQWKGFHYLKKHLENRLVGHKSHIRTVLVSRILLHHQTRQNTCCILMTETHRTVLLNLFVLATSHYTEVRIKAQQKLFQLLESLPFSYISLVPYIIENLKQDPNTKHELFKGTLNILLGPKRYPLIIRHNWSVLNELWTTLVRTIPSEKLSIVKLVENVREVVYKQFPTITLQLKVPASCIQAARALWSSSSFPYPSLESPTDAEAQAGTLTLVATGDRNVQLYDSLLESLCSAVLNENLHWRFKLLTFCLLRDLVHQDRHYPTSVVQVFLQTLIDDSLELRKVALRCTLFILKQQKRPHPKRVVDPYTVTIGSKKPAIDQLTPKDVTPKASDQLTPKDQLTPAPGYREDNAWLQYRPEHNATDAQKWDEPRYLHRTYVGYNQWPEELEMYCPSQEQPNLDRTFEQLSPSEQQVDLFFSRESNIEALIKYFSFEEKKETDKFNGARMTLWKGLFRNHGDKHLPLLKPHIEKLILEKNETSQRCAAEFIA</sequence>
<reference evidence="5" key="1">
    <citation type="submission" date="2025-08" db="UniProtKB">
        <authorList>
            <consortium name="RefSeq"/>
        </authorList>
    </citation>
    <scope>IDENTIFICATION</scope>
</reference>
<dbReference type="Pfam" id="PF16507">
    <property type="entry name" value="HEAT_PSME4_mid"/>
    <property type="match status" value="1"/>
</dbReference>
<evidence type="ECO:0000313" key="4">
    <source>
        <dbReference type="Proteomes" id="UP000079169"/>
    </source>
</evidence>
<dbReference type="GO" id="GO:0005829">
    <property type="term" value="C:cytosol"/>
    <property type="evidence" value="ECO:0007669"/>
    <property type="project" value="TreeGrafter"/>
</dbReference>
<dbReference type="GO" id="GO:0070628">
    <property type="term" value="F:proteasome binding"/>
    <property type="evidence" value="ECO:0007669"/>
    <property type="project" value="InterPro"/>
</dbReference>
<dbReference type="STRING" id="121845.A0A3Q0JH44"/>
<dbReference type="GO" id="GO:0010499">
    <property type="term" value="P:proteasomal ubiquitin-independent protein catabolic process"/>
    <property type="evidence" value="ECO:0007669"/>
    <property type="project" value="TreeGrafter"/>
</dbReference>
<evidence type="ECO:0000259" key="3">
    <source>
        <dbReference type="Pfam" id="PF23096"/>
    </source>
</evidence>
<dbReference type="Pfam" id="PF23096">
    <property type="entry name" value="HEAT_PSME4"/>
    <property type="match status" value="1"/>
</dbReference>
<dbReference type="SUPFAM" id="SSF48371">
    <property type="entry name" value="ARM repeat"/>
    <property type="match status" value="2"/>
</dbReference>
<dbReference type="GO" id="GO:0016504">
    <property type="term" value="F:peptidase activator activity"/>
    <property type="evidence" value="ECO:0007669"/>
    <property type="project" value="InterPro"/>
</dbReference>
<accession>A0A3Q0JH44</accession>
<dbReference type="GeneID" id="103518960"/>
<dbReference type="Proteomes" id="UP000079169">
    <property type="component" value="Unplaced"/>
</dbReference>
<dbReference type="GO" id="GO:0005634">
    <property type="term" value="C:nucleus"/>
    <property type="evidence" value="ECO:0007669"/>
    <property type="project" value="TreeGrafter"/>
</dbReference>
<dbReference type="PANTHER" id="PTHR32170:SF3">
    <property type="entry name" value="PROTEASOME ACTIVATOR COMPLEX SUBUNIT 4"/>
    <property type="match status" value="1"/>
</dbReference>
<evidence type="ECO:0000256" key="1">
    <source>
        <dbReference type="SAM" id="MobiDB-lite"/>
    </source>
</evidence>
<feature type="domain" description="Proteasome activator Blm10 middle HEAT repeats region" evidence="2">
    <location>
        <begin position="343"/>
        <end position="383"/>
    </location>
</feature>
<name>A0A3Q0JH44_DIACI</name>
<feature type="non-terminal residue" evidence="5">
    <location>
        <position position="889"/>
    </location>
</feature>
<dbReference type="InterPro" id="IPR016024">
    <property type="entry name" value="ARM-type_fold"/>
</dbReference>